<proteinExistence type="predicted"/>
<gene>
    <name evidence="2" type="ORF">VFPPC_00573</name>
</gene>
<dbReference type="OrthoDB" id="5365129at2759"/>
<dbReference type="Proteomes" id="UP000078397">
    <property type="component" value="Unassembled WGS sequence"/>
</dbReference>
<reference evidence="2 3" key="1">
    <citation type="journal article" date="2016" name="PLoS Pathog.">
        <title>Biosynthesis of antibiotic leucinostatins in bio-control fungus Purpureocillium lilacinum and their inhibition on phytophthora revealed by genome mining.</title>
        <authorList>
            <person name="Wang G."/>
            <person name="Liu Z."/>
            <person name="Lin R."/>
            <person name="Li E."/>
            <person name="Mao Z."/>
            <person name="Ling J."/>
            <person name="Yang Y."/>
            <person name="Yin W.B."/>
            <person name="Xie B."/>
        </authorList>
    </citation>
    <scope>NUCLEOTIDE SEQUENCE [LARGE SCALE GENOMIC DNA]</scope>
    <source>
        <strain evidence="2">170</strain>
    </source>
</reference>
<evidence type="ECO:0000313" key="2">
    <source>
        <dbReference type="EMBL" id="OAQ72666.1"/>
    </source>
</evidence>
<protein>
    <submittedName>
        <fullName evidence="2">Uncharacterized protein</fullName>
    </submittedName>
</protein>
<accession>A0A179G486</accession>
<dbReference type="EMBL" id="LSBJ02000001">
    <property type="protein sequence ID" value="OAQ72666.1"/>
    <property type="molecule type" value="Genomic_DNA"/>
</dbReference>
<evidence type="ECO:0000313" key="3">
    <source>
        <dbReference type="Proteomes" id="UP000078397"/>
    </source>
</evidence>
<organism evidence="2 3">
    <name type="scientific">Pochonia chlamydosporia 170</name>
    <dbReference type="NCBI Taxonomy" id="1380566"/>
    <lineage>
        <taxon>Eukaryota</taxon>
        <taxon>Fungi</taxon>
        <taxon>Dikarya</taxon>
        <taxon>Ascomycota</taxon>
        <taxon>Pezizomycotina</taxon>
        <taxon>Sordariomycetes</taxon>
        <taxon>Hypocreomycetidae</taxon>
        <taxon>Hypocreales</taxon>
        <taxon>Clavicipitaceae</taxon>
        <taxon>Pochonia</taxon>
    </lineage>
</organism>
<dbReference type="KEGG" id="pchm:VFPPC_00573"/>
<name>A0A179G486_METCM</name>
<feature type="compositionally biased region" description="Basic residues" evidence="1">
    <location>
        <begin position="258"/>
        <end position="270"/>
    </location>
</feature>
<evidence type="ECO:0000256" key="1">
    <source>
        <dbReference type="SAM" id="MobiDB-lite"/>
    </source>
</evidence>
<sequence length="367" mass="40820">MVGVSSLVSLSTILEDMVVSTSLLGVISVGLGLVTLPKDHEVHFSFKIGLDGAGSNEGHEPLVGAGGEVPQIKVFDNQRRLIGKSKTHYMCKDGTDHCVRIIKDVHEQPSYALLIGQRNPICIAAATVRYPGGDMYGWTGNWAKTCKQQWYYSDIDAQVQNGTTKLLCAWVGKSGYKDDFATAIQIHWPEFGEGFTGNGKDDQYYCKKDNTALSFFRHSGPWGFNGITKNDHKVKEKGEKEREKHIKKMKKLAEEALKKKKKKDKHKVKTPGRDTRSIRSHFDGHSAKHLCESDTSVGPSLVSLPERTFCHMPDKVLYKFCEDVPLGVCWNRTAHAFAFTGNLSIHARAAMPDIQFPQPLVWGKGGE</sequence>
<comment type="caution">
    <text evidence="2">The sequence shown here is derived from an EMBL/GenBank/DDBJ whole genome shotgun (WGS) entry which is preliminary data.</text>
</comment>
<keyword evidence="3" id="KW-1185">Reference proteome</keyword>
<dbReference type="STRING" id="1380566.A0A179G486"/>
<dbReference type="AlphaFoldDB" id="A0A179G486"/>
<dbReference type="GeneID" id="28844561"/>
<dbReference type="RefSeq" id="XP_018148749.1">
    <property type="nucleotide sequence ID" value="XM_018280567.1"/>
</dbReference>
<feature type="region of interest" description="Disordered" evidence="1">
    <location>
        <begin position="257"/>
        <end position="279"/>
    </location>
</feature>